<name>A0AAW0Q2M7_9GOBI</name>
<organism evidence="1 2">
    <name type="scientific">Mugilogobius chulae</name>
    <name type="common">yellowstripe goby</name>
    <dbReference type="NCBI Taxonomy" id="88201"/>
    <lineage>
        <taxon>Eukaryota</taxon>
        <taxon>Metazoa</taxon>
        <taxon>Chordata</taxon>
        <taxon>Craniata</taxon>
        <taxon>Vertebrata</taxon>
        <taxon>Euteleostomi</taxon>
        <taxon>Actinopterygii</taxon>
        <taxon>Neopterygii</taxon>
        <taxon>Teleostei</taxon>
        <taxon>Neoteleostei</taxon>
        <taxon>Acanthomorphata</taxon>
        <taxon>Gobiaria</taxon>
        <taxon>Gobiiformes</taxon>
        <taxon>Gobioidei</taxon>
        <taxon>Gobiidae</taxon>
        <taxon>Gobionellinae</taxon>
        <taxon>Mugilogobius</taxon>
    </lineage>
</organism>
<dbReference type="EMBL" id="JBBPFD010000003">
    <property type="protein sequence ID" value="KAK7933230.1"/>
    <property type="molecule type" value="Genomic_DNA"/>
</dbReference>
<reference evidence="2" key="1">
    <citation type="submission" date="2024-04" db="EMBL/GenBank/DDBJ databases">
        <title>Salinicola lusitanus LLJ914,a marine bacterium isolated from the Okinawa Trough.</title>
        <authorList>
            <person name="Li J."/>
        </authorList>
    </citation>
    <scope>NUCLEOTIDE SEQUENCE [LARGE SCALE GENOMIC DNA]</scope>
</reference>
<protein>
    <submittedName>
        <fullName evidence="1">Uncharacterized protein</fullName>
    </submittedName>
</protein>
<accession>A0AAW0Q2M7</accession>
<evidence type="ECO:0000313" key="1">
    <source>
        <dbReference type="EMBL" id="KAK7933230.1"/>
    </source>
</evidence>
<keyword evidence="2" id="KW-1185">Reference proteome</keyword>
<dbReference type="AlphaFoldDB" id="A0AAW0Q2M7"/>
<evidence type="ECO:0000313" key="2">
    <source>
        <dbReference type="Proteomes" id="UP001460270"/>
    </source>
</evidence>
<proteinExistence type="predicted"/>
<gene>
    <name evidence="1" type="ORF">WMY93_004126</name>
</gene>
<dbReference type="Proteomes" id="UP001460270">
    <property type="component" value="Unassembled WGS sequence"/>
</dbReference>
<comment type="caution">
    <text evidence="1">The sequence shown here is derived from an EMBL/GenBank/DDBJ whole genome shotgun (WGS) entry which is preliminary data.</text>
</comment>
<sequence length="89" mass="10005">MRILVVRRRNDGAEAEPCAAHTEDVERSSFIKTVAQLIRQSERNGAEMHVVGEARKASASYMPEVLRTDYRTGYGLRALFFGNNASIMM</sequence>